<dbReference type="eggNOG" id="ENOG502R2QJ">
    <property type="taxonomic scope" value="Eukaryota"/>
</dbReference>
<feature type="compositionally biased region" description="Polar residues" evidence="1">
    <location>
        <begin position="261"/>
        <end position="290"/>
    </location>
</feature>
<feature type="region of interest" description="Disordered" evidence="1">
    <location>
        <begin position="1"/>
        <end position="119"/>
    </location>
</feature>
<dbReference type="HOGENOM" id="CLU_044000_0_0_1"/>
<feature type="compositionally biased region" description="Polar residues" evidence="1">
    <location>
        <begin position="332"/>
        <end position="346"/>
    </location>
</feature>
<feature type="compositionally biased region" description="Basic and acidic residues" evidence="1">
    <location>
        <begin position="292"/>
        <end position="314"/>
    </location>
</feature>
<protein>
    <submittedName>
        <fullName evidence="2">Uncharacterized protein</fullName>
    </submittedName>
</protein>
<dbReference type="EMBL" id="KI394330">
    <property type="protein sequence ID" value="ERN03825.1"/>
    <property type="molecule type" value="Genomic_DNA"/>
</dbReference>
<dbReference type="KEGG" id="atr:18431976"/>
<evidence type="ECO:0000313" key="2">
    <source>
        <dbReference type="EMBL" id="ERN03825.1"/>
    </source>
</evidence>
<dbReference type="Proteomes" id="UP000017836">
    <property type="component" value="Unassembled WGS sequence"/>
</dbReference>
<reference evidence="3" key="1">
    <citation type="journal article" date="2013" name="Science">
        <title>The Amborella genome and the evolution of flowering plants.</title>
        <authorList>
            <consortium name="Amborella Genome Project"/>
        </authorList>
    </citation>
    <scope>NUCLEOTIDE SEQUENCE [LARGE SCALE GENOMIC DNA]</scope>
</reference>
<name>W1PA08_AMBTC</name>
<accession>W1PA08</accession>
<dbReference type="OMA" id="SYNISHD"/>
<keyword evidence="3" id="KW-1185">Reference proteome</keyword>
<dbReference type="Gramene" id="ERN03825">
    <property type="protein sequence ID" value="ERN03825"/>
    <property type="gene ID" value="AMTR_s00078p00129180"/>
</dbReference>
<feature type="compositionally biased region" description="Low complexity" evidence="1">
    <location>
        <begin position="50"/>
        <end position="59"/>
    </location>
</feature>
<organism evidence="2 3">
    <name type="scientific">Amborella trichopoda</name>
    <dbReference type="NCBI Taxonomy" id="13333"/>
    <lineage>
        <taxon>Eukaryota</taxon>
        <taxon>Viridiplantae</taxon>
        <taxon>Streptophyta</taxon>
        <taxon>Embryophyta</taxon>
        <taxon>Tracheophyta</taxon>
        <taxon>Spermatophyta</taxon>
        <taxon>Magnoliopsida</taxon>
        <taxon>Amborellales</taxon>
        <taxon>Amborellaceae</taxon>
        <taxon>Amborella</taxon>
    </lineage>
</organism>
<sequence>MDSTKDQASGSAQSMKSRLRYPLRSAGKAKEDKSQADIKVSSATKREKPVSNVSKSVSVLDFSGKEKTTKPPRRLSVPSKSIASPLSKLGGGITPISETRAKKTATNQGKGDTPASDASKSIARKKFNVLSSHSYWVSQIKLSESASKHSISLGFFKLALDAGCEPLHRMQDELKLYIQRHNLLTDLGELTKDVLQLYEVSENLVQSPSSETSSLVQEDDSHSITDGNLKPKSLNIEPMENNSVTESASAKKDAIGKRNASVKSNRSSFVRSSANLRASTDTHSQKTSQRTTRRDLARDKNKGSAKKETVDKASADPVMSLVPQGEDKENLDSVQMEDSSLTAVQA</sequence>
<feature type="region of interest" description="Disordered" evidence="1">
    <location>
        <begin position="208"/>
        <end position="346"/>
    </location>
</feature>
<evidence type="ECO:0000313" key="3">
    <source>
        <dbReference type="Proteomes" id="UP000017836"/>
    </source>
</evidence>
<evidence type="ECO:0000256" key="1">
    <source>
        <dbReference type="SAM" id="MobiDB-lite"/>
    </source>
</evidence>
<dbReference type="AlphaFoldDB" id="W1PA08"/>
<dbReference type="OrthoDB" id="1930709at2759"/>
<proteinExistence type="predicted"/>
<dbReference type="PANTHER" id="PTHR34468">
    <property type="entry name" value="MICROTUBULE-ASSOCIATED FUTSCH-LIKE PROTEIN"/>
    <property type="match status" value="1"/>
</dbReference>
<feature type="compositionally biased region" description="Polar residues" evidence="1">
    <location>
        <begin position="1"/>
        <end position="16"/>
    </location>
</feature>
<dbReference type="PANTHER" id="PTHR34468:SF2">
    <property type="entry name" value="MICROTUBULE-ASSOCIATED FUTSCH-LIKE PROTEIN"/>
    <property type="match status" value="1"/>
</dbReference>
<gene>
    <name evidence="2" type="ORF">AMTR_s00078p00129180</name>
</gene>